<proteinExistence type="predicted"/>
<protein>
    <recommendedName>
        <fullName evidence="3">LuxR family transcriptional regulator</fullName>
    </recommendedName>
</protein>
<evidence type="ECO:0008006" key="3">
    <source>
        <dbReference type="Google" id="ProtNLM"/>
    </source>
</evidence>
<gene>
    <name evidence="1" type="ORF">KAJ71_07175</name>
</gene>
<keyword evidence="2" id="KW-1185">Reference proteome</keyword>
<dbReference type="Proteomes" id="UP001165275">
    <property type="component" value="Unassembled WGS sequence"/>
</dbReference>
<name>A0ABT0K9V7_9GAMM</name>
<reference evidence="1" key="1">
    <citation type="submission" date="2021-04" db="EMBL/GenBank/DDBJ databases">
        <title>Genome sequence of Serratia sp. arafor3.</title>
        <authorList>
            <person name="Besaury L."/>
        </authorList>
    </citation>
    <scope>NUCLEOTIDE SEQUENCE</scope>
    <source>
        <strain evidence="1">Arafor3</strain>
    </source>
</reference>
<dbReference type="EMBL" id="JAGQDC010000004">
    <property type="protein sequence ID" value="MCL1028806.1"/>
    <property type="molecule type" value="Genomic_DNA"/>
</dbReference>
<comment type="caution">
    <text evidence="1">The sequence shown here is derived from an EMBL/GenBank/DDBJ whole genome shotgun (WGS) entry which is preliminary data.</text>
</comment>
<evidence type="ECO:0000313" key="2">
    <source>
        <dbReference type="Proteomes" id="UP001165275"/>
    </source>
</evidence>
<organism evidence="1 2">
    <name type="scientific">Serratia silvae</name>
    <dbReference type="NCBI Taxonomy" id="2824122"/>
    <lineage>
        <taxon>Bacteria</taxon>
        <taxon>Pseudomonadati</taxon>
        <taxon>Pseudomonadota</taxon>
        <taxon>Gammaproteobacteria</taxon>
        <taxon>Enterobacterales</taxon>
        <taxon>Yersiniaceae</taxon>
        <taxon>Serratia</taxon>
    </lineage>
</organism>
<evidence type="ECO:0000313" key="1">
    <source>
        <dbReference type="EMBL" id="MCL1028806.1"/>
    </source>
</evidence>
<accession>A0ABT0K9V7</accession>
<dbReference type="RefSeq" id="WP_248945087.1">
    <property type="nucleotide sequence ID" value="NZ_CBCSGY010000056.1"/>
</dbReference>
<sequence length="189" mass="21698">MDTRHYWPVGDIYFSHGVSSVMEKAGLLAEEQGYLFINLDGSSLVDFLSCFGELRFSKRAVVIIVSQKLKPLALFYLAELESVIAVFYNTTSEEKIVMWLSDTLNGKHKMKPQDFNSCFLNQQDVLLLTFVLKGYSIRFIQRYFARGYSTIYCWKAKLASKLGVKKIEHLLLKKVSTHDITTRYLNDAA</sequence>